<feature type="compositionally biased region" description="Low complexity" evidence="1">
    <location>
        <begin position="105"/>
        <end position="119"/>
    </location>
</feature>
<feature type="region of interest" description="Disordered" evidence="1">
    <location>
        <begin position="98"/>
        <end position="221"/>
    </location>
</feature>
<dbReference type="Proteomes" id="UP000887566">
    <property type="component" value="Unplaced"/>
</dbReference>
<reference evidence="3" key="1">
    <citation type="submission" date="2022-11" db="UniProtKB">
        <authorList>
            <consortium name="WormBaseParasite"/>
        </authorList>
    </citation>
    <scope>IDENTIFICATION</scope>
</reference>
<feature type="compositionally biased region" description="Pro residues" evidence="1">
    <location>
        <begin position="186"/>
        <end position="195"/>
    </location>
</feature>
<feature type="compositionally biased region" description="Low complexity" evidence="1">
    <location>
        <begin position="170"/>
        <end position="185"/>
    </location>
</feature>
<name>A0A914V2V3_9BILA</name>
<dbReference type="WBParaSite" id="PSAMB.scaffold1414size31793.g12929.t1">
    <property type="protein sequence ID" value="PSAMB.scaffold1414size31793.g12929.t1"/>
    <property type="gene ID" value="PSAMB.scaffold1414size31793.g12929"/>
</dbReference>
<protein>
    <submittedName>
        <fullName evidence="3">Uncharacterized protein</fullName>
    </submittedName>
</protein>
<keyword evidence="2" id="KW-1185">Reference proteome</keyword>
<sequence>MFEEGLGHCVRAKAHLEPKPNVYPRLIKTRKKMKLHFHKYERAKEKDELTVGTDVLARLYHNRHKWVSSQVVGRKGKVLWLIKVSGYDKPWTRHSNQLRLDRGSSNDSSRSASTGSASRRVNDDMRDSVNFPTDLLDAVAQDDGTEDSDRPRSTNDADDVTAQPNDMLYTSPPDSPTRSPSEFPSQAPPRAPEPSPSATTEGPPPLRRSIRESRPPLRYKP</sequence>
<evidence type="ECO:0000256" key="1">
    <source>
        <dbReference type="SAM" id="MobiDB-lite"/>
    </source>
</evidence>
<organism evidence="2 3">
    <name type="scientific">Plectus sambesii</name>
    <dbReference type="NCBI Taxonomy" id="2011161"/>
    <lineage>
        <taxon>Eukaryota</taxon>
        <taxon>Metazoa</taxon>
        <taxon>Ecdysozoa</taxon>
        <taxon>Nematoda</taxon>
        <taxon>Chromadorea</taxon>
        <taxon>Plectida</taxon>
        <taxon>Plectina</taxon>
        <taxon>Plectoidea</taxon>
        <taxon>Plectidae</taxon>
        <taxon>Plectus</taxon>
    </lineage>
</organism>
<evidence type="ECO:0000313" key="3">
    <source>
        <dbReference type="WBParaSite" id="PSAMB.scaffold1414size31793.g12929.t1"/>
    </source>
</evidence>
<proteinExistence type="predicted"/>
<dbReference type="AlphaFoldDB" id="A0A914V2V3"/>
<evidence type="ECO:0000313" key="2">
    <source>
        <dbReference type="Proteomes" id="UP000887566"/>
    </source>
</evidence>
<accession>A0A914V2V3</accession>